<protein>
    <submittedName>
        <fullName evidence="2">SIMPL domain-containing protein</fullName>
    </submittedName>
</protein>
<keyword evidence="1" id="KW-0732">Signal</keyword>
<proteinExistence type="predicted"/>
<dbReference type="Pfam" id="PF04402">
    <property type="entry name" value="SIMPL"/>
    <property type="match status" value="1"/>
</dbReference>
<keyword evidence="3" id="KW-1185">Reference proteome</keyword>
<dbReference type="Gene3D" id="3.30.110.170">
    <property type="entry name" value="Protein of unknown function (DUF541), domain 1"/>
    <property type="match status" value="1"/>
</dbReference>
<dbReference type="RefSeq" id="WP_341629355.1">
    <property type="nucleotide sequence ID" value="NZ_JBAKBA010000081.1"/>
</dbReference>
<comment type="caution">
    <text evidence="2">The sequence shown here is derived from an EMBL/GenBank/DDBJ whole genome shotgun (WGS) entry which is preliminary data.</text>
</comment>
<gene>
    <name evidence="2" type="ORF">V6255_17830</name>
</gene>
<dbReference type="Gene3D" id="3.30.70.2970">
    <property type="entry name" value="Protein of unknown function (DUF541), domain 2"/>
    <property type="match status" value="1"/>
</dbReference>
<dbReference type="InterPro" id="IPR007497">
    <property type="entry name" value="SIMPL/DUF541"/>
</dbReference>
<dbReference type="InterPro" id="IPR052022">
    <property type="entry name" value="26kDa_periplasmic_antigen"/>
</dbReference>
<evidence type="ECO:0000313" key="2">
    <source>
        <dbReference type="EMBL" id="MEL0660994.1"/>
    </source>
</evidence>
<dbReference type="EMBL" id="JBAKBA010000081">
    <property type="protein sequence ID" value="MEL0660994.1"/>
    <property type="molecule type" value="Genomic_DNA"/>
</dbReference>
<dbReference type="PANTHER" id="PTHR34387">
    <property type="entry name" value="SLR1258 PROTEIN"/>
    <property type="match status" value="1"/>
</dbReference>
<sequence>MKIFNVLLVSCLFVATPWVSASNLPEKAHVSVSGIAKILVKPDTVKIEFQSIAVENDSDDAKREVDKQVQQILSKLQKGGFDQALLKRADIQMRPEYEYIEKKRTPVGVKATRNLSYQLGDVTKVNEFLQILVKSDISSIGQINYALKEPVQWQLKARDLAVKDSINKAKGLAKSYQAALGDVYSINYQTNNAQPVLMRMVESDQMVPSYQNNEITITEQVNAVFLLNH</sequence>
<accession>A0ABU9HGF9</accession>
<name>A0ABU9HGF9_9GAMM</name>
<evidence type="ECO:0000256" key="1">
    <source>
        <dbReference type="SAM" id="SignalP"/>
    </source>
</evidence>
<evidence type="ECO:0000313" key="3">
    <source>
        <dbReference type="Proteomes" id="UP001366060"/>
    </source>
</evidence>
<reference evidence="2 3" key="1">
    <citation type="submission" date="2024-02" db="EMBL/GenBank/DDBJ databases">
        <title>Bacteria isolated from the canopy kelp, Nereocystis luetkeana.</title>
        <authorList>
            <person name="Pfister C.A."/>
            <person name="Younker I.T."/>
            <person name="Light S.H."/>
        </authorList>
    </citation>
    <scope>NUCLEOTIDE SEQUENCE [LARGE SCALE GENOMIC DNA]</scope>
    <source>
        <strain evidence="2 3">TI.2.07</strain>
    </source>
</reference>
<dbReference type="PANTHER" id="PTHR34387:SF1">
    <property type="entry name" value="PERIPLASMIC IMMUNOGENIC PROTEIN"/>
    <property type="match status" value="1"/>
</dbReference>
<organism evidence="2 3">
    <name type="scientific">Psychromonas arctica</name>
    <dbReference type="NCBI Taxonomy" id="168275"/>
    <lineage>
        <taxon>Bacteria</taxon>
        <taxon>Pseudomonadati</taxon>
        <taxon>Pseudomonadota</taxon>
        <taxon>Gammaproteobacteria</taxon>
        <taxon>Alteromonadales</taxon>
        <taxon>Psychromonadaceae</taxon>
        <taxon>Psychromonas</taxon>
    </lineage>
</organism>
<dbReference type="Proteomes" id="UP001366060">
    <property type="component" value="Unassembled WGS sequence"/>
</dbReference>
<feature type="signal peptide" evidence="1">
    <location>
        <begin position="1"/>
        <end position="21"/>
    </location>
</feature>
<feature type="chain" id="PRO_5045177195" evidence="1">
    <location>
        <begin position="22"/>
        <end position="229"/>
    </location>
</feature>